<dbReference type="Pfam" id="PF02911">
    <property type="entry name" value="Formyl_trans_C"/>
    <property type="match status" value="1"/>
</dbReference>
<dbReference type="EMBL" id="CAEZYI010000030">
    <property type="protein sequence ID" value="CAB4720252.1"/>
    <property type="molecule type" value="Genomic_DNA"/>
</dbReference>
<dbReference type="CDD" id="cd08704">
    <property type="entry name" value="Met_tRNA_FMT_C"/>
    <property type="match status" value="1"/>
</dbReference>
<dbReference type="HAMAP" id="MF_00182">
    <property type="entry name" value="Formyl_trans"/>
    <property type="match status" value="1"/>
</dbReference>
<gene>
    <name evidence="7" type="ORF">UFOPK2662_00659</name>
</gene>
<protein>
    <recommendedName>
        <fullName evidence="2">methionyl-tRNA formyltransferase</fullName>
        <ecNumber evidence="2">2.1.2.9</ecNumber>
    </recommendedName>
</protein>
<dbReference type="InterPro" id="IPR041711">
    <property type="entry name" value="Met-tRNA-FMT_N"/>
</dbReference>
<evidence type="ECO:0000259" key="6">
    <source>
        <dbReference type="Pfam" id="PF02911"/>
    </source>
</evidence>
<evidence type="ECO:0000313" key="7">
    <source>
        <dbReference type="EMBL" id="CAB4720252.1"/>
    </source>
</evidence>
<dbReference type="PANTHER" id="PTHR11138">
    <property type="entry name" value="METHIONYL-TRNA FORMYLTRANSFERASE"/>
    <property type="match status" value="1"/>
</dbReference>
<dbReference type="InterPro" id="IPR044135">
    <property type="entry name" value="Met-tRNA-FMT_C"/>
</dbReference>
<dbReference type="InterPro" id="IPR005794">
    <property type="entry name" value="Fmt"/>
</dbReference>
<evidence type="ECO:0000256" key="2">
    <source>
        <dbReference type="ARBA" id="ARBA00012261"/>
    </source>
</evidence>
<dbReference type="Pfam" id="PF00551">
    <property type="entry name" value="Formyl_trans_N"/>
    <property type="match status" value="1"/>
</dbReference>
<dbReference type="InterPro" id="IPR005793">
    <property type="entry name" value="Formyl_trans_C"/>
</dbReference>
<keyword evidence="4" id="KW-0648">Protein biosynthesis</keyword>
<evidence type="ECO:0000256" key="3">
    <source>
        <dbReference type="ARBA" id="ARBA00022679"/>
    </source>
</evidence>
<dbReference type="NCBIfam" id="TIGR00460">
    <property type="entry name" value="fmt"/>
    <property type="match status" value="1"/>
</dbReference>
<dbReference type="EC" id="2.1.2.9" evidence="2"/>
<feature type="domain" description="Formyl transferase N-terminal" evidence="5">
    <location>
        <begin position="23"/>
        <end position="164"/>
    </location>
</feature>
<dbReference type="InterPro" id="IPR002376">
    <property type="entry name" value="Formyl_transf_N"/>
</dbReference>
<reference evidence="7" key="1">
    <citation type="submission" date="2020-05" db="EMBL/GenBank/DDBJ databases">
        <authorList>
            <person name="Chiriac C."/>
            <person name="Salcher M."/>
            <person name="Ghai R."/>
            <person name="Kavagutti S V."/>
        </authorList>
    </citation>
    <scope>NUCLEOTIDE SEQUENCE</scope>
</reference>
<dbReference type="GO" id="GO:0005829">
    <property type="term" value="C:cytosol"/>
    <property type="evidence" value="ECO:0007669"/>
    <property type="project" value="TreeGrafter"/>
</dbReference>
<dbReference type="Gene3D" id="3.40.50.12230">
    <property type="match status" value="1"/>
</dbReference>
<dbReference type="AlphaFoldDB" id="A0A6J6RAW9"/>
<evidence type="ECO:0000256" key="1">
    <source>
        <dbReference type="ARBA" id="ARBA00010699"/>
    </source>
</evidence>
<dbReference type="CDD" id="cd08646">
    <property type="entry name" value="FMT_core_Met-tRNA-FMT_N"/>
    <property type="match status" value="1"/>
</dbReference>
<accession>A0A6J6RAW9</accession>
<keyword evidence="3" id="KW-0808">Transferase</keyword>
<name>A0A6J6RAW9_9ZZZZ</name>
<dbReference type="GO" id="GO:0004479">
    <property type="term" value="F:methionyl-tRNA formyltransferase activity"/>
    <property type="evidence" value="ECO:0007669"/>
    <property type="project" value="UniProtKB-EC"/>
</dbReference>
<proteinExistence type="inferred from homology"/>
<comment type="similarity">
    <text evidence="1">Belongs to the Fmt family.</text>
</comment>
<organism evidence="7">
    <name type="scientific">freshwater metagenome</name>
    <dbReference type="NCBI Taxonomy" id="449393"/>
    <lineage>
        <taxon>unclassified sequences</taxon>
        <taxon>metagenomes</taxon>
        <taxon>ecological metagenomes</taxon>
    </lineage>
</organism>
<dbReference type="InterPro" id="IPR011034">
    <property type="entry name" value="Formyl_transferase-like_C_sf"/>
</dbReference>
<sequence length="303" mass="32589">MRIGVAATPHVAIPTLEWLVTSPHDIALIITQPDRPSGRGQGISQSPVSKWADEHGIQIIKPNSPNDLVGVIDSLDVVITIGYGVLLPESVLKLPRHGFLNLHFSLLPLYRGAAPAQRALQNGETVTGVSVFQLDQGMDTGPLFTQLKLDIESEWRSYELLEQLSLLGPAAVADALTMIEDGLSPFEQTGLASMAPKISKAEAAIDWSQSCELIINKVRAFYPTPSAWTLWKGNPLKVTRIVKSYSELALSPGQIHCADNKVLVGTGNGEVVELLLIVPAGKSEMSAIAWSRGAHLLGGEHFG</sequence>
<evidence type="ECO:0000259" key="5">
    <source>
        <dbReference type="Pfam" id="PF00551"/>
    </source>
</evidence>
<dbReference type="InterPro" id="IPR036477">
    <property type="entry name" value="Formyl_transf_N_sf"/>
</dbReference>
<feature type="domain" description="Formyl transferase C-terminal" evidence="6">
    <location>
        <begin position="197"/>
        <end position="294"/>
    </location>
</feature>
<dbReference type="SUPFAM" id="SSF53328">
    <property type="entry name" value="Formyltransferase"/>
    <property type="match status" value="1"/>
</dbReference>
<evidence type="ECO:0000256" key="4">
    <source>
        <dbReference type="ARBA" id="ARBA00022917"/>
    </source>
</evidence>
<dbReference type="PANTHER" id="PTHR11138:SF5">
    <property type="entry name" value="METHIONYL-TRNA FORMYLTRANSFERASE, MITOCHONDRIAL"/>
    <property type="match status" value="1"/>
</dbReference>
<dbReference type="SUPFAM" id="SSF50486">
    <property type="entry name" value="FMT C-terminal domain-like"/>
    <property type="match status" value="1"/>
</dbReference>